<dbReference type="GO" id="GO:0016740">
    <property type="term" value="F:transferase activity"/>
    <property type="evidence" value="ECO:0007669"/>
    <property type="project" value="UniProtKB-KW"/>
</dbReference>
<dbReference type="EMBL" id="FLUO01000001">
    <property type="protein sequence ID" value="SBV91824.1"/>
    <property type="molecule type" value="Genomic_DNA"/>
</dbReference>
<accession>A0A212IXD0</accession>
<proteinExistence type="predicted"/>
<sequence>MTRVFSAPPSLARRGLALAARLVLPERCACCGAPVEGQGALCPACFAALKFVEPPVCPRCGWPARGVCLRCTPGGPIRRRRFALLYADAAAELVRAFKYRDRPELAPRLAAWMARAGADLLAEADLIVPVPIHWTRLLRRQYNQSAELARRLARVAGVPCAPRALARTRATPPQARQGSPRDRRANVARAFAARRDLTGLTVLLIDDVLTTGATADACAAALLGAGAAAVDFLAVAAADDAPA</sequence>
<dbReference type="SUPFAM" id="SSF53271">
    <property type="entry name" value="PRTase-like"/>
    <property type="match status" value="1"/>
</dbReference>
<feature type="domain" description="Double zinc ribbon" evidence="1">
    <location>
        <begin position="20"/>
        <end position="71"/>
    </location>
</feature>
<evidence type="ECO:0000313" key="2">
    <source>
        <dbReference type="EMBL" id="SBV91824.1"/>
    </source>
</evidence>
<dbReference type="PANTHER" id="PTHR47505:SF1">
    <property type="entry name" value="DNA UTILIZATION PROTEIN YHGH"/>
    <property type="match status" value="1"/>
</dbReference>
<keyword evidence="2" id="KW-0808">Transferase</keyword>
<dbReference type="Pfam" id="PF18912">
    <property type="entry name" value="DZR_2"/>
    <property type="match status" value="1"/>
</dbReference>
<dbReference type="PANTHER" id="PTHR47505">
    <property type="entry name" value="DNA UTILIZATION PROTEIN YHGH"/>
    <property type="match status" value="1"/>
</dbReference>
<name>A0A212IXD0_9PROT</name>
<protein>
    <submittedName>
        <fullName evidence="2">Putative phosphoribosyl transferase</fullName>
    </submittedName>
</protein>
<dbReference type="InterPro" id="IPR044005">
    <property type="entry name" value="DZR_2"/>
</dbReference>
<dbReference type="InterPro" id="IPR051910">
    <property type="entry name" value="ComF/GntX_DNA_util-trans"/>
</dbReference>
<organism evidence="2">
    <name type="scientific">uncultured Alphaproteobacteria bacterium</name>
    <dbReference type="NCBI Taxonomy" id="91750"/>
    <lineage>
        <taxon>Bacteria</taxon>
        <taxon>Pseudomonadati</taxon>
        <taxon>Pseudomonadota</taxon>
        <taxon>Alphaproteobacteria</taxon>
        <taxon>environmental samples</taxon>
    </lineage>
</organism>
<dbReference type="InterPro" id="IPR029057">
    <property type="entry name" value="PRTase-like"/>
</dbReference>
<gene>
    <name evidence="2" type="ORF">KL86APRO_10175</name>
</gene>
<dbReference type="AlphaFoldDB" id="A0A212IXD0"/>
<reference evidence="2" key="1">
    <citation type="submission" date="2016-04" db="EMBL/GenBank/DDBJ databases">
        <authorList>
            <person name="Evans L.H."/>
            <person name="Alamgir A."/>
            <person name="Owens N."/>
            <person name="Weber N.D."/>
            <person name="Virtaneva K."/>
            <person name="Barbian K."/>
            <person name="Babar A."/>
            <person name="Rosenke K."/>
        </authorList>
    </citation>
    <scope>NUCLEOTIDE SEQUENCE</scope>
    <source>
        <strain evidence="2">86</strain>
    </source>
</reference>
<evidence type="ECO:0000259" key="1">
    <source>
        <dbReference type="Pfam" id="PF18912"/>
    </source>
</evidence>
<dbReference type="Gene3D" id="3.40.50.2020">
    <property type="match status" value="1"/>
</dbReference>